<evidence type="ECO:0000256" key="1">
    <source>
        <dbReference type="PROSITE-ProRule" id="PRU00042"/>
    </source>
</evidence>
<feature type="compositionally biased region" description="Polar residues" evidence="2">
    <location>
        <begin position="225"/>
        <end position="245"/>
    </location>
</feature>
<feature type="compositionally biased region" description="Polar residues" evidence="2">
    <location>
        <begin position="508"/>
        <end position="517"/>
    </location>
</feature>
<name>A0A9W7TR87_TRIRA</name>
<evidence type="ECO:0000259" key="3">
    <source>
        <dbReference type="PROSITE" id="PS50157"/>
    </source>
</evidence>
<evidence type="ECO:0000256" key="2">
    <source>
        <dbReference type="SAM" id="MobiDB-lite"/>
    </source>
</evidence>
<dbReference type="SMART" id="SM00355">
    <property type="entry name" value="ZnF_C2H2"/>
    <property type="match status" value="3"/>
</dbReference>
<feature type="domain" description="C2H2-type" evidence="3">
    <location>
        <begin position="52"/>
        <end position="79"/>
    </location>
</feature>
<dbReference type="PROSITE" id="PS50157">
    <property type="entry name" value="ZINC_FINGER_C2H2_2"/>
    <property type="match status" value="1"/>
</dbReference>
<dbReference type="Gene3D" id="3.30.160.60">
    <property type="entry name" value="Classic Zinc Finger"/>
    <property type="match status" value="1"/>
</dbReference>
<dbReference type="InterPro" id="IPR036236">
    <property type="entry name" value="Znf_C2H2_sf"/>
</dbReference>
<feature type="region of interest" description="Disordered" evidence="2">
    <location>
        <begin position="508"/>
        <end position="543"/>
    </location>
</feature>
<organism evidence="4 5">
    <name type="scientific">Triplophysa rosa</name>
    <name type="common">Cave loach</name>
    <dbReference type="NCBI Taxonomy" id="992332"/>
    <lineage>
        <taxon>Eukaryota</taxon>
        <taxon>Metazoa</taxon>
        <taxon>Chordata</taxon>
        <taxon>Craniata</taxon>
        <taxon>Vertebrata</taxon>
        <taxon>Euteleostomi</taxon>
        <taxon>Actinopterygii</taxon>
        <taxon>Neopterygii</taxon>
        <taxon>Teleostei</taxon>
        <taxon>Ostariophysi</taxon>
        <taxon>Cypriniformes</taxon>
        <taxon>Nemacheilidae</taxon>
        <taxon>Triplophysa</taxon>
    </lineage>
</organism>
<dbReference type="EMBL" id="JAFHDT010000013">
    <property type="protein sequence ID" value="KAI7801449.1"/>
    <property type="molecule type" value="Genomic_DNA"/>
</dbReference>
<accession>A0A9W7TR87</accession>
<feature type="region of interest" description="Disordered" evidence="2">
    <location>
        <begin position="359"/>
        <end position="379"/>
    </location>
</feature>
<proteinExistence type="predicted"/>
<keyword evidence="1" id="KW-0862">Zinc</keyword>
<feature type="compositionally biased region" description="Polar residues" evidence="2">
    <location>
        <begin position="145"/>
        <end position="154"/>
    </location>
</feature>
<feature type="region of interest" description="Disordered" evidence="2">
    <location>
        <begin position="123"/>
        <end position="155"/>
    </location>
</feature>
<comment type="caution">
    <text evidence="4">The sequence shown here is derived from an EMBL/GenBank/DDBJ whole genome shotgun (WGS) entry which is preliminary data.</text>
</comment>
<dbReference type="OrthoDB" id="8069632at2759"/>
<gene>
    <name evidence="4" type="ORF">IRJ41_013764</name>
</gene>
<dbReference type="SUPFAM" id="SSF57667">
    <property type="entry name" value="beta-beta-alpha zinc fingers"/>
    <property type="match status" value="1"/>
</dbReference>
<keyword evidence="1" id="KW-0479">Metal-binding</keyword>
<evidence type="ECO:0000313" key="4">
    <source>
        <dbReference type="EMBL" id="KAI7801449.1"/>
    </source>
</evidence>
<dbReference type="InterPro" id="IPR013087">
    <property type="entry name" value="Znf_C2H2_type"/>
</dbReference>
<feature type="compositionally biased region" description="Basic residues" evidence="2">
    <location>
        <begin position="813"/>
        <end position="827"/>
    </location>
</feature>
<dbReference type="GO" id="GO:0008270">
    <property type="term" value="F:zinc ion binding"/>
    <property type="evidence" value="ECO:0007669"/>
    <property type="project" value="UniProtKB-KW"/>
</dbReference>
<dbReference type="AlphaFoldDB" id="A0A9W7TR87"/>
<feature type="compositionally biased region" description="Polar residues" evidence="2">
    <location>
        <begin position="526"/>
        <end position="543"/>
    </location>
</feature>
<evidence type="ECO:0000313" key="5">
    <source>
        <dbReference type="Proteomes" id="UP001059041"/>
    </source>
</evidence>
<dbReference type="Proteomes" id="UP001059041">
    <property type="component" value="Linkage Group LG13"/>
</dbReference>
<reference evidence="4" key="1">
    <citation type="submission" date="2021-02" db="EMBL/GenBank/DDBJ databases">
        <title>Comparative genomics reveals that relaxation of natural selection precedes convergent phenotypic evolution of cavefish.</title>
        <authorList>
            <person name="Peng Z."/>
        </authorList>
    </citation>
    <scope>NUCLEOTIDE SEQUENCE</scope>
    <source>
        <tissue evidence="4">Muscle</tissue>
    </source>
</reference>
<keyword evidence="1" id="KW-0863">Zinc-finger</keyword>
<feature type="region of interest" description="Disordered" evidence="2">
    <location>
        <begin position="805"/>
        <end position="827"/>
    </location>
</feature>
<feature type="compositionally biased region" description="Polar residues" evidence="2">
    <location>
        <begin position="728"/>
        <end position="738"/>
    </location>
</feature>
<sequence length="941" mass="103501">MRSQQSFMSFLSKDEAVPTKDNDRLCCAKCRFSTKDMDLFQRHVSHHKEVTFSCALCSHVSYSITESQKHVVLHTGSYPYRCSFCSYGAVRRDYMVKHIQRIHKRSAEKGFFTNFDETTPSCGHPSVTDTHRTSGWPERTEHCMNPSTASQSKGNAHVEYLSGSQPRTSISKTVSKTSSGHSYLTCSSTTRQCVANTTLAQTQFTGAAPSYASSASHSLGNTLQVVPRSGQENGNLSSSLVSGDSQVGKVGCSKPTLEKPSQKASGCTEPPLKSQRSGVPERPIHSKSISKVQVQLPVEMTSPLRPLLNMPSGALTQRTVTTQNGQTDHRVSQSVTGTNSLTSQKKSLTAALINSQVKHSERSPVVSTQREQTTEKSSRLRTTPIILRRSSAKKASQLSNVQVELLAPLNQPIEHNKPLTVSCPEEINIPAGCLVELVEVKNVNGTRELELRLVPPNGTPQDQKYTVDGPTPVATGKDMSFKCQVATESTASPSMSLTCQTVKQQPPSTCSDVQSVRKTQHKPQRSSDTAVQTTNKQNLKSNSPAFRPSVAACEGTEVSSEGLPVISSVFSLCPTPTSTASVSQLVSEFNNSTLQTNGPLFKLQRGLKVISDDESKTAAMKASKENVPSTERSVVCSISIKKEEETEEKPKVEDTEVKESKTELETVENTKTTETCGQENTTQNMLEKCSNLNARDLNDNTNVTNSLTACMPSNKKTISNKDKRDSESQSGNDLDQRSCQASLMYPKVALVRIPSSLLEPNKKVPETPPQEESLTARPVLYCKLTEQNVSSGHEGAIKLILKRDFPEDQNRHAPPRKKHKKGKTRKHKLPSVSMNFQRFLSKDRELRLTPLKEDQLVKLPGPNQPVVVLNHPNPSVQMVSVGVQTLKNYKWIPSIHHSKEQTEVPVSKQSSLKMKLKKVTGQKYRVIELVVRGLSEKLLNV</sequence>
<feature type="region of interest" description="Disordered" evidence="2">
    <location>
        <begin position="225"/>
        <end position="284"/>
    </location>
</feature>
<protein>
    <submittedName>
        <fullName evidence="4">Zinc finger protein 518B</fullName>
    </submittedName>
</protein>
<feature type="region of interest" description="Disordered" evidence="2">
    <location>
        <begin position="709"/>
        <end position="738"/>
    </location>
</feature>
<keyword evidence="5" id="KW-1185">Reference proteome</keyword>